<protein>
    <submittedName>
        <fullName evidence="1">Metallophosphoesterase</fullName>
    </submittedName>
</protein>
<dbReference type="EMBL" id="CP060286">
    <property type="protein sequence ID" value="QNK41894.1"/>
    <property type="molecule type" value="Genomic_DNA"/>
</dbReference>
<proteinExistence type="predicted"/>
<organism evidence="1 2">
    <name type="scientific">Caproicibacter fermentans</name>
    <dbReference type="NCBI Taxonomy" id="2576756"/>
    <lineage>
        <taxon>Bacteria</taxon>
        <taxon>Bacillati</taxon>
        <taxon>Bacillota</taxon>
        <taxon>Clostridia</taxon>
        <taxon>Eubacteriales</taxon>
        <taxon>Acutalibacteraceae</taxon>
        <taxon>Caproicibacter</taxon>
    </lineage>
</organism>
<reference evidence="1 2" key="1">
    <citation type="submission" date="2020-08" db="EMBL/GenBank/DDBJ databases">
        <title>The isolate Caproiciproducens sp. 7D4C2 produces n-caproate at mildly acidic conditions from hexoses: genome and rBOX comparison with related strains and chain-elongating bacteria.</title>
        <authorList>
            <person name="Esquivel-Elizondo S."/>
            <person name="Bagci C."/>
            <person name="Temovska M."/>
            <person name="Jeon B.S."/>
            <person name="Bessarab I."/>
            <person name="Williams R.B.H."/>
            <person name="Huson D.H."/>
            <person name="Angenent L.T."/>
        </authorList>
    </citation>
    <scope>NUCLEOTIDE SEQUENCE [LARGE SCALE GENOMIC DNA]</scope>
    <source>
        <strain evidence="1 2">7D4C2</strain>
    </source>
</reference>
<dbReference type="KEGG" id="cfem:HCR03_06565"/>
<sequence length="232" mass="26644">MIYLTADTHGEMSRFDSPQMRRLRAGDTLIVCGDFGFLWDGGAREEKALKKLGKKKYRILFLDGAHENFDLLESYPISEWNGGKVRQISGNLYHLLRGQVYEIEGKKVFAFGGGESTEKQFRMEAGRWWAREMPTMEEMREGAENLKAAGKRVDYIVTHTPPPRMGAAPAEPGAGGKNQLEAFFEQITKQVGYEKWFFGSLHIDRKVTYKNYAVFQQILPAWEAPLKRHFRK</sequence>
<dbReference type="SUPFAM" id="SSF56300">
    <property type="entry name" value="Metallo-dependent phosphatases"/>
    <property type="match status" value="1"/>
</dbReference>
<dbReference type="Proteomes" id="UP000515909">
    <property type="component" value="Chromosome"/>
</dbReference>
<evidence type="ECO:0000313" key="1">
    <source>
        <dbReference type="EMBL" id="QNK41894.1"/>
    </source>
</evidence>
<gene>
    <name evidence="1" type="ORF">HCR03_06565</name>
</gene>
<dbReference type="RefSeq" id="WP_187037230.1">
    <property type="nucleotide sequence ID" value="NZ_CP060286.1"/>
</dbReference>
<accession>A0A7G8TE53</accession>
<evidence type="ECO:0000313" key="2">
    <source>
        <dbReference type="Proteomes" id="UP000515909"/>
    </source>
</evidence>
<dbReference type="AlphaFoldDB" id="A0A7G8TE53"/>
<dbReference type="Gene3D" id="3.60.21.10">
    <property type="match status" value="1"/>
</dbReference>
<dbReference type="InterPro" id="IPR029052">
    <property type="entry name" value="Metallo-depent_PP-like"/>
</dbReference>
<name>A0A7G8TE53_9FIRM</name>